<dbReference type="Pfam" id="PF13560">
    <property type="entry name" value="HTH_31"/>
    <property type="match status" value="1"/>
</dbReference>
<gene>
    <name evidence="1" type="ORF">J5X75_24075</name>
</gene>
<dbReference type="Proteomes" id="UP000679690">
    <property type="component" value="Unassembled WGS sequence"/>
</dbReference>
<accession>A0ABS3UP85</accession>
<evidence type="ECO:0000313" key="1">
    <source>
        <dbReference type="EMBL" id="MBO3740590.1"/>
    </source>
</evidence>
<keyword evidence="2" id="KW-1185">Reference proteome</keyword>
<organism evidence="1 2">
    <name type="scientific">Actinoplanes flavus</name>
    <dbReference type="NCBI Taxonomy" id="2820290"/>
    <lineage>
        <taxon>Bacteria</taxon>
        <taxon>Bacillati</taxon>
        <taxon>Actinomycetota</taxon>
        <taxon>Actinomycetes</taxon>
        <taxon>Micromonosporales</taxon>
        <taxon>Micromonosporaceae</taxon>
        <taxon>Actinoplanes</taxon>
    </lineage>
</organism>
<comment type="caution">
    <text evidence="1">The sequence shown here is derived from an EMBL/GenBank/DDBJ whole genome shotgun (WGS) entry which is preliminary data.</text>
</comment>
<evidence type="ECO:0000313" key="2">
    <source>
        <dbReference type="Proteomes" id="UP000679690"/>
    </source>
</evidence>
<reference evidence="1 2" key="1">
    <citation type="submission" date="2021-03" db="EMBL/GenBank/DDBJ databases">
        <title>Actinoplanes flavus sp. nov., a novel actinomycete isolated from Coconut Palm rhizosphere soil.</title>
        <authorList>
            <person name="Luo X."/>
        </authorList>
    </citation>
    <scope>NUCLEOTIDE SEQUENCE [LARGE SCALE GENOMIC DNA]</scope>
    <source>
        <strain evidence="1 2">NEAU-H7</strain>
    </source>
</reference>
<sequence>MQESFEQFGGRRGRQNLHGLLQGVPPHDPQLYRIVAARENHRNNPKAEILVDALVFAISACTYSRKAHGVFQERTVPVLEATPSSGSTVPRRRLGRFLRRYRGAAGKTIKDAYEHIECFQQKIWRLEKGAPTLRR</sequence>
<protein>
    <submittedName>
        <fullName evidence="1">Helix-turn-helix domain-containing protein</fullName>
    </submittedName>
</protein>
<name>A0ABS3UP85_9ACTN</name>
<dbReference type="EMBL" id="JAGFNS010000016">
    <property type="protein sequence ID" value="MBO3740590.1"/>
    <property type="molecule type" value="Genomic_DNA"/>
</dbReference>
<proteinExistence type="predicted"/>